<dbReference type="PANTHER" id="PTHR30157">
    <property type="entry name" value="FERRIC REDUCTASE, NADPH-DEPENDENT"/>
    <property type="match status" value="1"/>
</dbReference>
<proteinExistence type="inferred from homology"/>
<dbReference type="Pfam" id="PF04954">
    <property type="entry name" value="SIP"/>
    <property type="match status" value="1"/>
</dbReference>
<dbReference type="Gene3D" id="3.40.50.80">
    <property type="entry name" value="Nucleotide-binding domain of ferredoxin-NADP reductase (FNR) module"/>
    <property type="match status" value="1"/>
</dbReference>
<gene>
    <name evidence="3" type="ORF">AZI85_09270</name>
</gene>
<dbReference type="InterPro" id="IPR039261">
    <property type="entry name" value="FNR_nucleotide-bd"/>
</dbReference>
<evidence type="ECO:0000313" key="3">
    <source>
        <dbReference type="EMBL" id="KYG61134.1"/>
    </source>
</evidence>
<dbReference type="GO" id="GO:0016491">
    <property type="term" value="F:oxidoreductase activity"/>
    <property type="evidence" value="ECO:0007669"/>
    <property type="project" value="InterPro"/>
</dbReference>
<dbReference type="CDD" id="cd06193">
    <property type="entry name" value="siderophore_interacting"/>
    <property type="match status" value="1"/>
</dbReference>
<dbReference type="FunFam" id="2.40.30.10:FF:000055">
    <property type="entry name" value="Siderophore-interacting family protein"/>
    <property type="match status" value="1"/>
</dbReference>
<dbReference type="RefSeq" id="WP_063244510.1">
    <property type="nucleotide sequence ID" value="NZ_LUKF01000017.1"/>
</dbReference>
<dbReference type="InterPro" id="IPR039374">
    <property type="entry name" value="SIP_fam"/>
</dbReference>
<dbReference type="InterPro" id="IPR007037">
    <property type="entry name" value="SIP_rossman_dom"/>
</dbReference>
<reference evidence="3 4" key="1">
    <citation type="submission" date="2016-03" db="EMBL/GenBank/DDBJ databases">
        <authorList>
            <person name="Ploux O."/>
        </authorList>
    </citation>
    <scope>NUCLEOTIDE SEQUENCE [LARGE SCALE GENOMIC DNA]</scope>
    <source>
        <strain evidence="3 4">BER2</strain>
    </source>
</reference>
<dbReference type="InterPro" id="IPR013113">
    <property type="entry name" value="SIP_FAD-bd"/>
</dbReference>
<comment type="similarity">
    <text evidence="1">Belongs to the SIP oxidoreductase family.</text>
</comment>
<dbReference type="EMBL" id="LUKF01000017">
    <property type="protein sequence ID" value="KYG61134.1"/>
    <property type="molecule type" value="Genomic_DNA"/>
</dbReference>
<comment type="caution">
    <text evidence="3">The sequence shown here is derived from an EMBL/GenBank/DDBJ whole genome shotgun (WGS) entry which is preliminary data.</text>
</comment>
<accession>A0A150WDJ0</accession>
<feature type="domain" description="FAD-binding FR-type" evidence="2">
    <location>
        <begin position="15"/>
        <end position="139"/>
    </location>
</feature>
<dbReference type="OrthoDB" id="5290534at2"/>
<dbReference type="SUPFAM" id="SSF63380">
    <property type="entry name" value="Riboflavin synthase domain-like"/>
    <property type="match status" value="1"/>
</dbReference>
<dbReference type="Proteomes" id="UP000075391">
    <property type="component" value="Unassembled WGS sequence"/>
</dbReference>
<dbReference type="PANTHER" id="PTHR30157:SF0">
    <property type="entry name" value="NADPH-DEPENDENT FERRIC-CHELATE REDUCTASE"/>
    <property type="match status" value="1"/>
</dbReference>
<evidence type="ECO:0000313" key="4">
    <source>
        <dbReference type="Proteomes" id="UP000075391"/>
    </source>
</evidence>
<dbReference type="InterPro" id="IPR017938">
    <property type="entry name" value="Riboflavin_synthase-like_b-brl"/>
</dbReference>
<dbReference type="InterPro" id="IPR017927">
    <property type="entry name" value="FAD-bd_FR_type"/>
</dbReference>
<protein>
    <submittedName>
        <fullName evidence="3">NADPH-dependent ferric siderophore reductase</fullName>
    </submittedName>
</protein>
<dbReference type="Gene3D" id="2.40.30.10">
    <property type="entry name" value="Translation factors"/>
    <property type="match status" value="1"/>
</dbReference>
<evidence type="ECO:0000256" key="1">
    <source>
        <dbReference type="ARBA" id="ARBA00035644"/>
    </source>
</evidence>
<sequence>MSSNERELKTVMHPVKMRTLKVKNIQQIAPHLKRITFSGEELSDFTSLSPDDHVKVFFPYPGEETPVLPVMTSEGPKVPEGSRPAIMRDYTPRRYDNSAKELDIEFFLHGSGPGSQWAAQAQVGQKLTIGGPRGSKIVPYNFDWYLMIGDESAIPSFARRLQELPKSSKSLVVIEVENESDKMEFAHEGLAEVFWVFRNGSAPGKSDRIKTHLERMRFPVGDYFAWIALEKTCAFEMKEFLLHTKGAQEEWIKATGYWKA</sequence>
<dbReference type="Pfam" id="PF08021">
    <property type="entry name" value="FAD_binding_9"/>
    <property type="match status" value="1"/>
</dbReference>
<dbReference type="AlphaFoldDB" id="A0A150WDJ0"/>
<evidence type="ECO:0000259" key="2">
    <source>
        <dbReference type="PROSITE" id="PS51384"/>
    </source>
</evidence>
<organism evidence="3 4">
    <name type="scientific">Bdellovibrio bacteriovorus</name>
    <dbReference type="NCBI Taxonomy" id="959"/>
    <lineage>
        <taxon>Bacteria</taxon>
        <taxon>Pseudomonadati</taxon>
        <taxon>Bdellovibrionota</taxon>
        <taxon>Bdellovibrionia</taxon>
        <taxon>Bdellovibrionales</taxon>
        <taxon>Pseudobdellovibrionaceae</taxon>
        <taxon>Bdellovibrio</taxon>
    </lineage>
</organism>
<name>A0A150WDJ0_BDEBC</name>
<dbReference type="PROSITE" id="PS51384">
    <property type="entry name" value="FAD_FR"/>
    <property type="match status" value="1"/>
</dbReference>